<keyword evidence="4" id="KW-1185">Reference proteome</keyword>
<evidence type="ECO:0000256" key="2">
    <source>
        <dbReference type="SAM" id="Phobius"/>
    </source>
</evidence>
<feature type="compositionally biased region" description="Low complexity" evidence="1">
    <location>
        <begin position="166"/>
        <end position="182"/>
    </location>
</feature>
<feature type="region of interest" description="Disordered" evidence="1">
    <location>
        <begin position="158"/>
        <end position="201"/>
    </location>
</feature>
<protein>
    <submittedName>
        <fullName evidence="3">Type II secretion system GspH family protein</fullName>
    </submittedName>
</protein>
<feature type="transmembrane region" description="Helical" evidence="2">
    <location>
        <begin position="6"/>
        <end position="27"/>
    </location>
</feature>
<sequence>MRRQHGFTYLGLIVLVTIIGMVGALTLKADALLRRAAAEEELLETGAAFSAALQSYAAATPRGQPTQPPALQDLLRDPRFPNPRRHLRKIFVDPITGKTQWGIVYANGEKGVVAVYSLSKARPLKIANFDERFAGFAGKEHISDWKFTAAGLGLMPQGQPLATARPQEAAPAQAAPVAEPAAVPEPPKDVEQPPPAQSDGQ</sequence>
<evidence type="ECO:0000256" key="1">
    <source>
        <dbReference type="SAM" id="MobiDB-lite"/>
    </source>
</evidence>
<proteinExistence type="predicted"/>
<organism evidence="3 4">
    <name type="scientific">Massilia solisilvae</name>
    <dbReference type="NCBI Taxonomy" id="1811225"/>
    <lineage>
        <taxon>Bacteria</taxon>
        <taxon>Pseudomonadati</taxon>
        <taxon>Pseudomonadota</taxon>
        <taxon>Betaproteobacteria</taxon>
        <taxon>Burkholderiales</taxon>
        <taxon>Oxalobacteraceae</taxon>
        <taxon>Telluria group</taxon>
        <taxon>Massilia</taxon>
    </lineage>
</organism>
<evidence type="ECO:0000313" key="3">
    <source>
        <dbReference type="EMBL" id="MCS0608674.1"/>
    </source>
</evidence>
<reference evidence="3 4" key="1">
    <citation type="submission" date="2022-08" db="EMBL/GenBank/DDBJ databases">
        <title>Reclassification of Massilia species as members of the genera Telluria, Duganella, Pseudoduganella, Mokoshia gen. nov. and Zemynaea gen. nov. using orthogonal and non-orthogonal genome-based approaches.</title>
        <authorList>
            <person name="Bowman J.P."/>
        </authorList>
    </citation>
    <scope>NUCLEOTIDE SEQUENCE [LARGE SCALE GENOMIC DNA]</scope>
    <source>
        <strain evidence="3 4">JCM 31607</strain>
    </source>
</reference>
<accession>A0ABT2BJK1</accession>
<comment type="caution">
    <text evidence="3">The sequence shown here is derived from an EMBL/GenBank/DDBJ whole genome shotgun (WGS) entry which is preliminary data.</text>
</comment>
<dbReference type="EMBL" id="JANUGV010000002">
    <property type="protein sequence ID" value="MCS0608674.1"/>
    <property type="molecule type" value="Genomic_DNA"/>
</dbReference>
<name>A0ABT2BJK1_9BURK</name>
<evidence type="ECO:0000313" key="4">
    <source>
        <dbReference type="Proteomes" id="UP001205861"/>
    </source>
</evidence>
<gene>
    <name evidence="3" type="ORF">NX773_10915</name>
</gene>
<keyword evidence="2" id="KW-0472">Membrane</keyword>
<feature type="compositionally biased region" description="Pro residues" evidence="1">
    <location>
        <begin position="192"/>
        <end position="201"/>
    </location>
</feature>
<keyword evidence="2" id="KW-1133">Transmembrane helix</keyword>
<dbReference type="RefSeq" id="WP_258856353.1">
    <property type="nucleotide sequence ID" value="NZ_JANUGV010000002.1"/>
</dbReference>
<dbReference type="Proteomes" id="UP001205861">
    <property type="component" value="Unassembled WGS sequence"/>
</dbReference>
<keyword evidence="2" id="KW-0812">Transmembrane</keyword>